<dbReference type="SMART" id="SM00292">
    <property type="entry name" value="BRCT"/>
    <property type="match status" value="1"/>
</dbReference>
<dbReference type="GO" id="GO:0000466">
    <property type="term" value="P:maturation of 5.8S rRNA from tricistronic rRNA transcript (SSU-rRNA, 5.8S rRNA, LSU-rRNA)"/>
    <property type="evidence" value="ECO:0007669"/>
    <property type="project" value="UniProtKB-UniRule"/>
</dbReference>
<accession>A0A8H7PSE9</accession>
<protein>
    <recommendedName>
        <fullName evidence="4">Pescadillo homolog</fullName>
    </recommendedName>
    <alternativeName>
        <fullName evidence="4">Nucleolar protein 7 homolog</fullName>
    </alternativeName>
</protein>
<feature type="compositionally biased region" description="Basic residues" evidence="5">
    <location>
        <begin position="566"/>
        <end position="580"/>
    </location>
</feature>
<dbReference type="EMBL" id="JAEPRA010000011">
    <property type="protein sequence ID" value="KAG2178396.1"/>
    <property type="molecule type" value="Genomic_DNA"/>
</dbReference>
<keyword evidence="3 4" id="KW-0539">Nucleus</keyword>
<comment type="caution">
    <text evidence="7">The sequence shown here is derived from an EMBL/GenBank/DDBJ whole genome shotgun (WGS) entry which is preliminary data.</text>
</comment>
<comment type="subunit">
    <text evidence="4">Component of the NOP7 complex, composed of ERB1, NOP7 and YTM1. Within the NOP7 complex ERB1 appears to interact directly with NOP7 and YTM1. The NOP7 complex also associates with the 66S pre-ribosome.</text>
</comment>
<comment type="similarity">
    <text evidence="4">Belongs to the pescadillo family.</text>
</comment>
<dbReference type="PROSITE" id="PS50172">
    <property type="entry name" value="BRCT"/>
    <property type="match status" value="1"/>
</dbReference>
<keyword evidence="1 4" id="KW-0690">Ribosome biogenesis</keyword>
<reference evidence="7" key="1">
    <citation type="submission" date="2020-12" db="EMBL/GenBank/DDBJ databases">
        <title>Metabolic potential, ecology and presence of endohyphal bacteria is reflected in genomic diversity of Mucoromycotina.</title>
        <authorList>
            <person name="Muszewska A."/>
            <person name="Okrasinska A."/>
            <person name="Steczkiewicz K."/>
            <person name="Drgas O."/>
            <person name="Orlowska M."/>
            <person name="Perlinska-Lenart U."/>
            <person name="Aleksandrzak-Piekarczyk T."/>
            <person name="Szatraj K."/>
            <person name="Zielenkiewicz U."/>
            <person name="Pilsyk S."/>
            <person name="Malc E."/>
            <person name="Mieczkowski P."/>
            <person name="Kruszewska J.S."/>
            <person name="Biernat P."/>
            <person name="Pawlowska J."/>
        </authorList>
    </citation>
    <scope>NUCLEOTIDE SEQUENCE</scope>
    <source>
        <strain evidence="7">WA0000051536</strain>
    </source>
</reference>
<keyword evidence="8" id="KW-1185">Reference proteome</keyword>
<name>A0A8H7PSE9_9FUNG</name>
<dbReference type="Proteomes" id="UP000612746">
    <property type="component" value="Unassembled WGS sequence"/>
</dbReference>
<evidence type="ECO:0000256" key="3">
    <source>
        <dbReference type="ARBA" id="ARBA00023242"/>
    </source>
</evidence>
<evidence type="ECO:0000313" key="7">
    <source>
        <dbReference type="EMBL" id="KAG2178396.1"/>
    </source>
</evidence>
<dbReference type="AlphaFoldDB" id="A0A8H7PSE9"/>
<dbReference type="PANTHER" id="PTHR12221:SF6">
    <property type="entry name" value="PESCADILLO HOMOLOG"/>
    <property type="match status" value="1"/>
</dbReference>
<comment type="subcellular location">
    <subcellularLocation>
        <location evidence="4">Nucleus</location>
        <location evidence="4">Nucleolus</location>
    </subcellularLocation>
    <subcellularLocation>
        <location evidence="4">Nucleus</location>
        <location evidence="4">Nucleoplasm</location>
    </subcellularLocation>
</comment>
<dbReference type="Gene3D" id="3.40.50.10190">
    <property type="entry name" value="BRCT domain"/>
    <property type="match status" value="1"/>
</dbReference>
<dbReference type="SUPFAM" id="SSF52113">
    <property type="entry name" value="BRCT domain"/>
    <property type="match status" value="1"/>
</dbReference>
<organism evidence="7 8">
    <name type="scientific">Umbelopsis vinacea</name>
    <dbReference type="NCBI Taxonomy" id="44442"/>
    <lineage>
        <taxon>Eukaryota</taxon>
        <taxon>Fungi</taxon>
        <taxon>Fungi incertae sedis</taxon>
        <taxon>Mucoromycota</taxon>
        <taxon>Mucoromycotina</taxon>
        <taxon>Umbelopsidomycetes</taxon>
        <taxon>Umbelopsidales</taxon>
        <taxon>Umbelopsidaceae</taxon>
        <taxon>Umbelopsis</taxon>
    </lineage>
</organism>
<feature type="region of interest" description="Disordered" evidence="5">
    <location>
        <begin position="611"/>
        <end position="647"/>
    </location>
</feature>
<feature type="region of interest" description="Disordered" evidence="5">
    <location>
        <begin position="563"/>
        <end position="583"/>
    </location>
</feature>
<feature type="domain" description="BRCT" evidence="6">
    <location>
        <begin position="372"/>
        <end position="465"/>
    </location>
</feature>
<evidence type="ECO:0000256" key="2">
    <source>
        <dbReference type="ARBA" id="ARBA00022552"/>
    </source>
</evidence>
<evidence type="ECO:0000256" key="5">
    <source>
        <dbReference type="SAM" id="MobiDB-lite"/>
    </source>
</evidence>
<feature type="region of interest" description="Disordered" evidence="5">
    <location>
        <begin position="489"/>
        <end position="546"/>
    </location>
</feature>
<sequence length="647" mass="73453">MAKIQKKGKKGAAANFVTRNQALKKLQISLADFRRLCILKGIYPREPRNKKKANKGSTAPVTFYYHKDIQYLLHEPVLHKFREYKAFAKKLAKVMAKGQYSTAKSLEEHNKPVYSLDHIVKERYPTFVDAVRDLDDALSMLFLFATMPVTDKISREVVEDCQRLTAEFQIYVMKSRSLRKVFFSIKGIYYQAEIKGQTVTWLVPYQFAQTVPTDVDFRVMLTFLEFYRTLVGFINFRLFSEINLIYPPTLDLIKYEGAAGFNALILEAMHKTAPDAESKFDTEMVEAEKEESPEDVARKAASKERLKTLGNKVAELQGSTDTDRIDEDVQDEAEETALDEFKATAPTVAAVDGDDNMVTLSQIQAASTEIQELQNLFSRSVIFLSRETPRYALEFIIRSFGGQVSWDETVGTGAPFLENDEKITHQVCDRPTQGHRFLNRTYIQPQWVADSINSRKLVISDNYAPGRMLPPHLSPFVEAKEGDYVPSTGLEEEDETFEGETEDINPDDIEEQDDEEVDSADEEDEEEEEEAKAAVAPKKVVKEDHETELQAEAAGVAFTEYAEKKPAKKAPKAAAGKKRTAKEIEEEEAKELASIMMSNKQKKLYTKIKYSQNKKSEEVDPLQAAKLEQKKQNIAKAKTNANKRSKK</sequence>
<dbReference type="HAMAP" id="MF_03028">
    <property type="entry name" value="Pescadillo"/>
    <property type="match status" value="1"/>
</dbReference>
<dbReference type="CDD" id="cd17709">
    <property type="entry name" value="BRCT_pescadillo_like"/>
    <property type="match status" value="1"/>
</dbReference>
<dbReference type="GO" id="GO:0003723">
    <property type="term" value="F:RNA binding"/>
    <property type="evidence" value="ECO:0007669"/>
    <property type="project" value="TreeGrafter"/>
</dbReference>
<dbReference type="FunFam" id="3.40.50.10190:FF:000002">
    <property type="entry name" value="Pescadillo homolog"/>
    <property type="match status" value="1"/>
</dbReference>
<dbReference type="GO" id="GO:0030687">
    <property type="term" value="C:preribosome, large subunit precursor"/>
    <property type="evidence" value="ECO:0007669"/>
    <property type="project" value="UniProtKB-UniRule"/>
</dbReference>
<dbReference type="InterPro" id="IPR001357">
    <property type="entry name" value="BRCT_dom"/>
</dbReference>
<comment type="function">
    <text evidence="4">Component of the NOP7 complex, which is required for maturation of the 25S and 5.8S ribosomal RNAs and formation of the 60S ribosome.</text>
</comment>
<dbReference type="PANTHER" id="PTHR12221">
    <property type="entry name" value="PESCADILLO - RELATED"/>
    <property type="match status" value="1"/>
</dbReference>
<proteinExistence type="inferred from homology"/>
<keyword evidence="2 4" id="KW-0698">rRNA processing</keyword>
<evidence type="ECO:0000259" key="6">
    <source>
        <dbReference type="PROSITE" id="PS50172"/>
    </source>
</evidence>
<feature type="compositionally biased region" description="Acidic residues" evidence="5">
    <location>
        <begin position="490"/>
        <end position="530"/>
    </location>
</feature>
<dbReference type="GO" id="GO:0005654">
    <property type="term" value="C:nucleoplasm"/>
    <property type="evidence" value="ECO:0007669"/>
    <property type="project" value="UniProtKB-SubCell"/>
</dbReference>
<dbReference type="Pfam" id="PF06732">
    <property type="entry name" value="Pescadillo_N"/>
    <property type="match status" value="1"/>
</dbReference>
<dbReference type="GO" id="GO:0043021">
    <property type="term" value="F:ribonucleoprotein complex binding"/>
    <property type="evidence" value="ECO:0007669"/>
    <property type="project" value="UniProtKB-UniRule"/>
</dbReference>
<dbReference type="InterPro" id="IPR036420">
    <property type="entry name" value="BRCT_dom_sf"/>
</dbReference>
<dbReference type="GO" id="GO:0070545">
    <property type="term" value="C:PeBoW complex"/>
    <property type="evidence" value="ECO:0007669"/>
    <property type="project" value="TreeGrafter"/>
</dbReference>
<evidence type="ECO:0000256" key="4">
    <source>
        <dbReference type="HAMAP-Rule" id="MF_03028"/>
    </source>
</evidence>
<dbReference type="InterPro" id="IPR010613">
    <property type="entry name" value="PES"/>
</dbReference>
<gene>
    <name evidence="4" type="primary">NOP7</name>
    <name evidence="7" type="ORF">INT44_001548</name>
</gene>
<dbReference type="GO" id="GO:0000463">
    <property type="term" value="P:maturation of LSU-rRNA from tricistronic rRNA transcript (SSU-rRNA, 5.8S rRNA, LSU-rRNA)"/>
    <property type="evidence" value="ECO:0007669"/>
    <property type="project" value="UniProtKB-UniRule"/>
</dbReference>
<evidence type="ECO:0000313" key="8">
    <source>
        <dbReference type="Proteomes" id="UP000612746"/>
    </source>
</evidence>
<evidence type="ECO:0000256" key="1">
    <source>
        <dbReference type="ARBA" id="ARBA00022517"/>
    </source>
</evidence>
<dbReference type="OrthoDB" id="10264910at2759"/>